<organism evidence="2 3">
    <name type="scientific">Arachis hypogaea</name>
    <name type="common">Peanut</name>
    <dbReference type="NCBI Taxonomy" id="3818"/>
    <lineage>
        <taxon>Eukaryota</taxon>
        <taxon>Viridiplantae</taxon>
        <taxon>Streptophyta</taxon>
        <taxon>Embryophyta</taxon>
        <taxon>Tracheophyta</taxon>
        <taxon>Spermatophyta</taxon>
        <taxon>Magnoliopsida</taxon>
        <taxon>eudicotyledons</taxon>
        <taxon>Gunneridae</taxon>
        <taxon>Pentapetalae</taxon>
        <taxon>rosids</taxon>
        <taxon>fabids</taxon>
        <taxon>Fabales</taxon>
        <taxon>Fabaceae</taxon>
        <taxon>Papilionoideae</taxon>
        <taxon>50 kb inversion clade</taxon>
        <taxon>dalbergioids sensu lato</taxon>
        <taxon>Dalbergieae</taxon>
        <taxon>Pterocarpus clade</taxon>
        <taxon>Arachis</taxon>
    </lineage>
</organism>
<dbReference type="AlphaFoldDB" id="A0A445AKS3"/>
<reference evidence="2 3" key="1">
    <citation type="submission" date="2019-01" db="EMBL/GenBank/DDBJ databases">
        <title>Sequencing of cultivated peanut Arachis hypogaea provides insights into genome evolution and oil improvement.</title>
        <authorList>
            <person name="Chen X."/>
        </authorList>
    </citation>
    <scope>NUCLEOTIDE SEQUENCE [LARGE SCALE GENOMIC DNA]</scope>
    <source>
        <strain evidence="3">cv. Fuhuasheng</strain>
        <tissue evidence="2">Leaves</tissue>
    </source>
</reference>
<feature type="region of interest" description="Disordered" evidence="1">
    <location>
        <begin position="62"/>
        <end position="99"/>
    </location>
</feature>
<evidence type="ECO:0000313" key="3">
    <source>
        <dbReference type="Proteomes" id="UP000289738"/>
    </source>
</evidence>
<dbReference type="EMBL" id="SDMP01000012">
    <property type="protein sequence ID" value="RYR27049.1"/>
    <property type="molecule type" value="Genomic_DNA"/>
</dbReference>
<gene>
    <name evidence="2" type="ORF">Ahy_B02g061376</name>
</gene>
<feature type="compositionally biased region" description="Polar residues" evidence="1">
    <location>
        <begin position="72"/>
        <end position="89"/>
    </location>
</feature>
<name>A0A445AKS3_ARAHY</name>
<comment type="caution">
    <text evidence="2">The sequence shown here is derived from an EMBL/GenBank/DDBJ whole genome shotgun (WGS) entry which is preliminary data.</text>
</comment>
<dbReference type="Proteomes" id="UP000289738">
    <property type="component" value="Chromosome B02"/>
</dbReference>
<accession>A0A445AKS3</accession>
<sequence>MTSSLLHRRCPLFRFTLICVIWSICRFPPRFCVYFVELPLCFAVLFPPFCRASAALQSSPSSLCSASVPLRGTTSAQPSLRRSSASFPPQLSPLFNHLR</sequence>
<proteinExistence type="predicted"/>
<evidence type="ECO:0000256" key="1">
    <source>
        <dbReference type="SAM" id="MobiDB-lite"/>
    </source>
</evidence>
<keyword evidence="3" id="KW-1185">Reference proteome</keyword>
<evidence type="ECO:0000313" key="2">
    <source>
        <dbReference type="EMBL" id="RYR27049.1"/>
    </source>
</evidence>
<protein>
    <submittedName>
        <fullName evidence="2">Uncharacterized protein</fullName>
    </submittedName>
</protein>